<feature type="transmembrane region" description="Helical" evidence="8">
    <location>
        <begin position="87"/>
        <end position="108"/>
    </location>
</feature>
<protein>
    <recommendedName>
        <fullName evidence="13">EAL domain-containing protein</fullName>
    </recommendedName>
</protein>
<dbReference type="SMART" id="SM00052">
    <property type="entry name" value="EAL"/>
    <property type="match status" value="1"/>
</dbReference>
<evidence type="ECO:0000256" key="2">
    <source>
        <dbReference type="ARBA" id="ARBA00022448"/>
    </source>
</evidence>
<feature type="transmembrane region" description="Helical" evidence="8">
    <location>
        <begin position="120"/>
        <end position="141"/>
    </location>
</feature>
<feature type="transmembrane region" description="Helical" evidence="8">
    <location>
        <begin position="162"/>
        <end position="183"/>
    </location>
</feature>
<evidence type="ECO:0000256" key="4">
    <source>
        <dbReference type="ARBA" id="ARBA00022597"/>
    </source>
</evidence>
<dbReference type="InterPro" id="IPR051088">
    <property type="entry name" value="PTS_Sugar-EIIC/EIIB"/>
</dbReference>
<dbReference type="PANTHER" id="PTHR33989:SF4">
    <property type="entry name" value="PTS SYSTEM N,N'-DIACETYLCHITOBIOSE-SPECIFIC EIIC COMPONENT"/>
    <property type="match status" value="1"/>
</dbReference>
<dbReference type="CDD" id="cd01948">
    <property type="entry name" value="EAL"/>
    <property type="match status" value="1"/>
</dbReference>
<name>A0A1Y5HU93_OLEAN</name>
<accession>A0A1Y5HU93</accession>
<dbReference type="SUPFAM" id="SSF141868">
    <property type="entry name" value="EAL domain-like"/>
    <property type="match status" value="1"/>
</dbReference>
<keyword evidence="6 8" id="KW-1133">Transmembrane helix</keyword>
<dbReference type="PANTHER" id="PTHR33989">
    <property type="match status" value="1"/>
</dbReference>
<dbReference type="AlphaFoldDB" id="A0A1Y5HU93"/>
<evidence type="ECO:0000256" key="1">
    <source>
        <dbReference type="ARBA" id="ARBA00004651"/>
    </source>
</evidence>
<reference evidence="12" key="1">
    <citation type="journal article" date="2017" name="Proc. Natl. Acad. Sci. U.S.A.">
        <title>Simulation of Deepwater Horizon oil plume reveals substrate specialization within a complex community of hydrocarbon degraders.</title>
        <authorList>
            <person name="Hu P."/>
            <person name="Dubinsky E.A."/>
            <person name="Probst A.J."/>
            <person name="Wang J."/>
            <person name="Sieber C.M.K."/>
            <person name="Tom L.M."/>
            <person name="Gardinali P."/>
            <person name="Banfield J.F."/>
            <person name="Atlas R.M."/>
            <person name="Andersen G.L."/>
        </authorList>
    </citation>
    <scope>NUCLEOTIDE SEQUENCE [LARGE SCALE GENOMIC DNA]</scope>
</reference>
<dbReference type="InterPro" id="IPR001633">
    <property type="entry name" value="EAL_dom"/>
</dbReference>
<evidence type="ECO:0000256" key="5">
    <source>
        <dbReference type="ARBA" id="ARBA00022692"/>
    </source>
</evidence>
<dbReference type="GO" id="GO:0008982">
    <property type="term" value="F:protein-N(PI)-phosphohistidine-sugar phosphotransferase activity"/>
    <property type="evidence" value="ECO:0007669"/>
    <property type="project" value="InterPro"/>
</dbReference>
<evidence type="ECO:0000259" key="10">
    <source>
        <dbReference type="PROSITE" id="PS51105"/>
    </source>
</evidence>
<feature type="transmembrane region" description="Helical" evidence="8">
    <location>
        <begin position="360"/>
        <end position="381"/>
    </location>
</feature>
<dbReference type="PROSITE" id="PS51105">
    <property type="entry name" value="PTS_EIIC_TYPE_3"/>
    <property type="match status" value="1"/>
</dbReference>
<dbReference type="EMBL" id="MABE01000452">
    <property type="protein sequence ID" value="OUS40047.1"/>
    <property type="molecule type" value="Genomic_DNA"/>
</dbReference>
<sequence length="533" mass="59483">MLLTKRFLTWLEAIQHGFVLTLPVVMLGAFALTLLQIPHLFNHAFQNSLLLQVATWVLQGSYGIMALTLVLSISYRLADKSQKKLNLALDPLVPALLAMATFITFIFLEFNQNTLAHLGVSSVAKAIVSAVVFNELFIFFFCHRIVKLGFLQNDVDSNMHQALAAIYPAILTPFIMVIIYAYGFSDWYPLKNLLPVIVGSVNESIGLSYFQSIALVSINQMLWFVGIHGSSLLELNAELIYMQGQGVLYSRQFFDLYAHMGGGGATLGLILALLCSAKSDDRRLAKYALLPGIFNINELLIFGLPIVLNRFLFLPFLLAPIVSISIARMAMELGLVTMDGVNTSWNTPVLLSGYLASGQISGAIVQLIGILLSACLYWPFVKRFNADQRLRHEQKLKSMIHTLGQANFDMKKAMGARNNLGSLCRRLDKDMREQLGEGCFAMHYQPKMNRQGQVASVEALIRWQHKELSSLPPGVFIQIAEATGFIRQLGRWIIETCLKDMKDMEKAGMPALQVAINVSPIQLHELSFFDYLP</sequence>
<feature type="transmembrane region" description="Helical" evidence="8">
    <location>
        <begin position="53"/>
        <end position="75"/>
    </location>
</feature>
<keyword evidence="7 8" id="KW-0472">Membrane</keyword>
<feature type="non-terminal residue" evidence="11">
    <location>
        <position position="533"/>
    </location>
</feature>
<feature type="transmembrane region" description="Helical" evidence="8">
    <location>
        <begin position="20"/>
        <end position="41"/>
    </location>
</feature>
<keyword evidence="3" id="KW-1003">Cell membrane</keyword>
<proteinExistence type="predicted"/>
<evidence type="ECO:0008006" key="13">
    <source>
        <dbReference type="Google" id="ProtNLM"/>
    </source>
</evidence>
<gene>
    <name evidence="11" type="ORF">A9R00_08015</name>
</gene>
<feature type="domain" description="EAL" evidence="9">
    <location>
        <begin position="424"/>
        <end position="533"/>
    </location>
</feature>
<comment type="caution">
    <text evidence="11">The sequence shown here is derived from an EMBL/GenBank/DDBJ whole genome shotgun (WGS) entry which is preliminary data.</text>
</comment>
<dbReference type="Proteomes" id="UP000227088">
    <property type="component" value="Unassembled WGS sequence"/>
</dbReference>
<evidence type="ECO:0000256" key="8">
    <source>
        <dbReference type="SAM" id="Phobius"/>
    </source>
</evidence>
<dbReference type="Gene3D" id="3.20.20.450">
    <property type="entry name" value="EAL domain"/>
    <property type="match status" value="1"/>
</dbReference>
<keyword evidence="5 8" id="KW-0812">Transmembrane</keyword>
<dbReference type="InterPro" id="IPR004501">
    <property type="entry name" value="PTS_EIIC_3"/>
</dbReference>
<dbReference type="GO" id="GO:0009401">
    <property type="term" value="P:phosphoenolpyruvate-dependent sugar phosphotransferase system"/>
    <property type="evidence" value="ECO:0007669"/>
    <property type="project" value="InterPro"/>
</dbReference>
<evidence type="ECO:0000256" key="3">
    <source>
        <dbReference type="ARBA" id="ARBA00022475"/>
    </source>
</evidence>
<comment type="subcellular location">
    <subcellularLocation>
        <location evidence="1">Cell membrane</location>
        <topology evidence="1">Multi-pass membrane protein</topology>
    </subcellularLocation>
</comment>
<dbReference type="InterPro" id="IPR035919">
    <property type="entry name" value="EAL_sf"/>
</dbReference>
<dbReference type="GO" id="GO:0005886">
    <property type="term" value="C:plasma membrane"/>
    <property type="evidence" value="ECO:0007669"/>
    <property type="project" value="UniProtKB-SubCell"/>
</dbReference>
<organism evidence="11 12">
    <name type="scientific">Oleispira antarctica</name>
    <dbReference type="NCBI Taxonomy" id="188908"/>
    <lineage>
        <taxon>Bacteria</taxon>
        <taxon>Pseudomonadati</taxon>
        <taxon>Pseudomonadota</taxon>
        <taxon>Gammaproteobacteria</taxon>
        <taxon>Oceanospirillales</taxon>
        <taxon>Oceanospirillaceae</taxon>
        <taxon>Oleispira</taxon>
    </lineage>
</organism>
<evidence type="ECO:0000313" key="12">
    <source>
        <dbReference type="Proteomes" id="UP000227088"/>
    </source>
</evidence>
<feature type="transmembrane region" description="Helical" evidence="8">
    <location>
        <begin position="256"/>
        <end position="275"/>
    </location>
</feature>
<keyword evidence="2" id="KW-0813">Transport</keyword>
<evidence type="ECO:0000256" key="6">
    <source>
        <dbReference type="ARBA" id="ARBA00022989"/>
    </source>
</evidence>
<dbReference type="InterPro" id="IPR003352">
    <property type="entry name" value="PTS_EIIC"/>
</dbReference>
<feature type="transmembrane region" description="Helical" evidence="8">
    <location>
        <begin position="287"/>
        <end position="308"/>
    </location>
</feature>
<evidence type="ECO:0000259" key="9">
    <source>
        <dbReference type="PROSITE" id="PS50883"/>
    </source>
</evidence>
<evidence type="ECO:0000256" key="7">
    <source>
        <dbReference type="ARBA" id="ARBA00023136"/>
    </source>
</evidence>
<feature type="domain" description="PTS EIIC type-3" evidence="10">
    <location>
        <begin position="1"/>
        <end position="380"/>
    </location>
</feature>
<dbReference type="Pfam" id="PF00563">
    <property type="entry name" value="EAL"/>
    <property type="match status" value="1"/>
</dbReference>
<dbReference type="PROSITE" id="PS50883">
    <property type="entry name" value="EAL"/>
    <property type="match status" value="1"/>
</dbReference>
<keyword evidence="4" id="KW-0762">Sugar transport</keyword>
<dbReference type="Pfam" id="PF02378">
    <property type="entry name" value="PTS_EIIC"/>
    <property type="match status" value="1"/>
</dbReference>
<evidence type="ECO:0000313" key="11">
    <source>
        <dbReference type="EMBL" id="OUS40047.1"/>
    </source>
</evidence>